<dbReference type="SUPFAM" id="SSF50037">
    <property type="entry name" value="C-terminal domain of transcriptional repressors"/>
    <property type="match status" value="1"/>
</dbReference>
<sequence>MADSLANKKLGTYTVKEIKSNCNKLYNLGIVPGARITVISNDRGPVIVRVGNCKLAMGRGMARSIIVE</sequence>
<accession>A0A833DRI4</accession>
<dbReference type="Proteomes" id="UP000605144">
    <property type="component" value="Unassembled WGS sequence"/>
</dbReference>
<dbReference type="Gene3D" id="2.30.30.90">
    <property type="match status" value="1"/>
</dbReference>
<organism evidence="3 4">
    <name type="scientific">Methanothermococcus okinawensis</name>
    <dbReference type="NCBI Taxonomy" id="155863"/>
    <lineage>
        <taxon>Archaea</taxon>
        <taxon>Methanobacteriati</taxon>
        <taxon>Methanobacteriota</taxon>
        <taxon>Methanomada group</taxon>
        <taxon>Methanococci</taxon>
        <taxon>Methanococcales</taxon>
        <taxon>Methanococcaceae</taxon>
        <taxon>Methanothermococcus</taxon>
    </lineage>
</organism>
<dbReference type="Pfam" id="PF04023">
    <property type="entry name" value="FeoA"/>
    <property type="match status" value="1"/>
</dbReference>
<dbReference type="InterPro" id="IPR007167">
    <property type="entry name" value="Fe-transptr_FeoA-like"/>
</dbReference>
<evidence type="ECO:0000313" key="3">
    <source>
        <dbReference type="EMBL" id="HIP17171.1"/>
    </source>
</evidence>
<dbReference type="InterPro" id="IPR038157">
    <property type="entry name" value="FeoA_core_dom"/>
</dbReference>
<comment type="caution">
    <text evidence="3">The sequence shown here is derived from an EMBL/GenBank/DDBJ whole genome shotgun (WGS) entry which is preliminary data.</text>
</comment>
<gene>
    <name evidence="3" type="ORF">EYG76_02570</name>
</gene>
<dbReference type="PANTHER" id="PTHR43151">
    <property type="entry name" value="FEOA FAMILY PROTEIN"/>
    <property type="match status" value="1"/>
</dbReference>
<dbReference type="InterPro" id="IPR008988">
    <property type="entry name" value="Transcriptional_repressor_C"/>
</dbReference>
<dbReference type="InterPro" id="IPR053184">
    <property type="entry name" value="FeoA-like"/>
</dbReference>
<feature type="domain" description="Ferrous iron transporter FeoA-like" evidence="2">
    <location>
        <begin position="8"/>
        <end position="68"/>
    </location>
</feature>
<dbReference type="PANTHER" id="PTHR43151:SF1">
    <property type="entry name" value="SSR2333 PROTEIN"/>
    <property type="match status" value="1"/>
</dbReference>
<evidence type="ECO:0000313" key="4">
    <source>
        <dbReference type="Proteomes" id="UP000605144"/>
    </source>
</evidence>
<dbReference type="EMBL" id="DQSV01000050">
    <property type="protein sequence ID" value="HIP17171.1"/>
    <property type="molecule type" value="Genomic_DNA"/>
</dbReference>
<reference evidence="3" key="1">
    <citation type="journal article" date="2020" name="ISME J.">
        <title>Gammaproteobacteria mediating utilization of methyl-, sulfur- and petroleum organic compounds in deep ocean hydrothermal plumes.</title>
        <authorList>
            <person name="Zhou Z."/>
            <person name="Liu Y."/>
            <person name="Pan J."/>
            <person name="Cron B.R."/>
            <person name="Toner B.M."/>
            <person name="Anantharaman K."/>
            <person name="Breier J.A."/>
            <person name="Dick G.J."/>
            <person name="Li M."/>
        </authorList>
    </citation>
    <scope>NUCLEOTIDE SEQUENCE</scope>
    <source>
        <strain evidence="3">SZUA-1385</strain>
    </source>
</reference>
<dbReference type="AlphaFoldDB" id="A0A833DRI4"/>
<name>A0A833DRI4_9EURY</name>
<evidence type="ECO:0000256" key="1">
    <source>
        <dbReference type="ARBA" id="ARBA00023004"/>
    </source>
</evidence>
<protein>
    <submittedName>
        <fullName evidence="3">Ferrous iron transport protein A</fullName>
    </submittedName>
</protein>
<keyword evidence="1" id="KW-0408">Iron</keyword>
<dbReference type="GO" id="GO:0046914">
    <property type="term" value="F:transition metal ion binding"/>
    <property type="evidence" value="ECO:0007669"/>
    <property type="project" value="InterPro"/>
</dbReference>
<dbReference type="SMART" id="SM00899">
    <property type="entry name" value="FeoA"/>
    <property type="match status" value="1"/>
</dbReference>
<proteinExistence type="predicted"/>
<evidence type="ECO:0000259" key="2">
    <source>
        <dbReference type="SMART" id="SM00899"/>
    </source>
</evidence>